<dbReference type="Proteomes" id="UP001525961">
    <property type="component" value="Unassembled WGS sequence"/>
</dbReference>
<sequence length="81" mass="9255">MSLVISEELVEASGLSEPELLLEIVMMLFQQKKISLGKAAHLAGLHPIAFQREMATRGICIHYEIEDFEQDLESLRERGWQ</sequence>
<comment type="similarity">
    <text evidence="1">Belongs to the UPF0175 family.</text>
</comment>
<organism evidence="2 3">
    <name type="scientific">Laspinema olomoucense D3b</name>
    <dbReference type="NCBI Taxonomy" id="2953688"/>
    <lineage>
        <taxon>Bacteria</taxon>
        <taxon>Bacillati</taxon>
        <taxon>Cyanobacteriota</taxon>
        <taxon>Cyanophyceae</taxon>
        <taxon>Oscillatoriophycideae</taxon>
        <taxon>Oscillatoriales</taxon>
        <taxon>Laspinemataceae</taxon>
        <taxon>Laspinema</taxon>
        <taxon>Laspinema olomoucense</taxon>
    </lineage>
</organism>
<keyword evidence="3" id="KW-1185">Reference proteome</keyword>
<protein>
    <submittedName>
        <fullName evidence="2">UPF0175 family protein</fullName>
    </submittedName>
</protein>
<evidence type="ECO:0000313" key="3">
    <source>
        <dbReference type="Proteomes" id="UP001525961"/>
    </source>
</evidence>
<gene>
    <name evidence="2" type="ORF">NG792_21720</name>
</gene>
<reference evidence="2 3" key="1">
    <citation type="journal article" date="2022" name="Front. Microbiol.">
        <title>High genomic differentiation and limited gene flow indicate recent cryptic speciation within the genus Laspinema (cyanobacteria).</title>
        <authorList>
            <person name="Stanojkovic A."/>
            <person name="Skoupy S."/>
            <person name="Skaloud P."/>
            <person name="Dvorak P."/>
        </authorList>
    </citation>
    <scope>NUCLEOTIDE SEQUENCE [LARGE SCALE GENOMIC DNA]</scope>
    <source>
        <strain evidence="2 3">D3b</strain>
    </source>
</reference>
<dbReference type="InterPro" id="IPR005368">
    <property type="entry name" value="UPF0175"/>
</dbReference>
<dbReference type="InterPro" id="IPR052264">
    <property type="entry name" value="UPF0175_domain"/>
</dbReference>
<name>A0ABT2NCC3_9CYAN</name>
<dbReference type="RefSeq" id="WP_261236791.1">
    <property type="nucleotide sequence ID" value="NZ_JAMXFA010000036.1"/>
</dbReference>
<accession>A0ABT2NCC3</accession>
<dbReference type="PANTHER" id="PTHR37525:SF1">
    <property type="entry name" value="UPF0175 PROTEIN SSL1255"/>
    <property type="match status" value="1"/>
</dbReference>
<dbReference type="EMBL" id="JAMXFA010000036">
    <property type="protein sequence ID" value="MCT7980344.1"/>
    <property type="molecule type" value="Genomic_DNA"/>
</dbReference>
<dbReference type="PANTHER" id="PTHR37525">
    <property type="entry name" value="UPF0175 PROTEIN SSL1255"/>
    <property type="match status" value="1"/>
</dbReference>
<dbReference type="Pfam" id="PF03683">
    <property type="entry name" value="UPF0175"/>
    <property type="match status" value="1"/>
</dbReference>
<comment type="caution">
    <text evidence="2">The sequence shown here is derived from an EMBL/GenBank/DDBJ whole genome shotgun (WGS) entry which is preliminary data.</text>
</comment>
<evidence type="ECO:0000256" key="1">
    <source>
        <dbReference type="ARBA" id="ARBA00005651"/>
    </source>
</evidence>
<proteinExistence type="inferred from homology"/>
<evidence type="ECO:0000313" key="2">
    <source>
        <dbReference type="EMBL" id="MCT7980344.1"/>
    </source>
</evidence>